<protein>
    <recommendedName>
        <fullName evidence="4">Fimbrial protein</fullName>
    </recommendedName>
</protein>
<dbReference type="KEGG" id="mlut:JET14_18385"/>
<dbReference type="Proteomes" id="UP000596083">
    <property type="component" value="Chromosome"/>
</dbReference>
<evidence type="ECO:0008006" key="4">
    <source>
        <dbReference type="Google" id="ProtNLM"/>
    </source>
</evidence>
<feature type="transmembrane region" description="Helical" evidence="1">
    <location>
        <begin position="31"/>
        <end position="50"/>
    </location>
</feature>
<dbReference type="RefSeq" id="WP_200335421.1">
    <property type="nucleotide sequence ID" value="NZ_CP066786.1"/>
</dbReference>
<dbReference type="EMBL" id="CP066786">
    <property type="protein sequence ID" value="QQM30213.1"/>
    <property type="molecule type" value="Genomic_DNA"/>
</dbReference>
<evidence type="ECO:0000256" key="1">
    <source>
        <dbReference type="SAM" id="Phobius"/>
    </source>
</evidence>
<name>A0A7T7KL64_9HYPH</name>
<evidence type="ECO:0000313" key="3">
    <source>
        <dbReference type="Proteomes" id="UP000596083"/>
    </source>
</evidence>
<evidence type="ECO:0000313" key="2">
    <source>
        <dbReference type="EMBL" id="QQM30213.1"/>
    </source>
</evidence>
<reference evidence="2 3" key="1">
    <citation type="submission" date="2020-12" db="EMBL/GenBank/DDBJ databases">
        <authorList>
            <person name="Zheng R.K."/>
            <person name="Sun C.M."/>
        </authorList>
    </citation>
    <scope>NUCLEOTIDE SEQUENCE [LARGE SCALE GENOMIC DNA]</scope>
    <source>
        <strain evidence="2 3">ZRK001</strain>
    </source>
</reference>
<organism evidence="2 3">
    <name type="scientific">Martelella lutilitoris</name>
    <dbReference type="NCBI Taxonomy" id="2583532"/>
    <lineage>
        <taxon>Bacteria</taxon>
        <taxon>Pseudomonadati</taxon>
        <taxon>Pseudomonadota</taxon>
        <taxon>Alphaproteobacteria</taxon>
        <taxon>Hyphomicrobiales</taxon>
        <taxon>Aurantimonadaceae</taxon>
        <taxon>Martelella</taxon>
    </lineage>
</organism>
<accession>A0A7T7KL64</accession>
<keyword evidence="1" id="KW-1133">Transmembrane helix</keyword>
<dbReference type="AlphaFoldDB" id="A0A7T7KL64"/>
<gene>
    <name evidence="2" type="ORF">JET14_18385</name>
</gene>
<keyword evidence="1" id="KW-0812">Transmembrane</keyword>
<keyword evidence="1" id="KW-0472">Membrane</keyword>
<proteinExistence type="predicted"/>
<sequence length="130" mass="14380">MSQHRNEYQEEEQPLDPAVELVRRRMLRLQIISALIMIVSLMAVFGAVLYKVFAEAPDEQAAATSSGAIVPADAPRALTATLPRGFQIADISYGNGQALIYGQKENGEQTFYLFDLNSGRMAADVEIRFD</sequence>